<evidence type="ECO:0000259" key="16">
    <source>
        <dbReference type="Pfam" id="PF07715"/>
    </source>
</evidence>
<evidence type="ECO:0000256" key="1">
    <source>
        <dbReference type="ARBA" id="ARBA00004571"/>
    </source>
</evidence>
<evidence type="ECO:0000256" key="4">
    <source>
        <dbReference type="ARBA" id="ARBA00022452"/>
    </source>
</evidence>
<evidence type="ECO:0000256" key="8">
    <source>
        <dbReference type="ARBA" id="ARBA00023136"/>
    </source>
</evidence>
<evidence type="ECO:0000313" key="18">
    <source>
        <dbReference type="Proteomes" id="UP000009336"/>
    </source>
</evidence>
<dbReference type="PROSITE" id="PS52016">
    <property type="entry name" value="TONB_DEPENDENT_REC_3"/>
    <property type="match status" value="1"/>
</dbReference>
<dbReference type="SUPFAM" id="SSF56935">
    <property type="entry name" value="Porins"/>
    <property type="match status" value="1"/>
</dbReference>
<evidence type="ECO:0000256" key="14">
    <source>
        <dbReference type="SAM" id="SignalP"/>
    </source>
</evidence>
<keyword evidence="9 10" id="KW-0998">Cell outer membrane</keyword>
<dbReference type="AlphaFoldDB" id="K8WZY1"/>
<comment type="subcellular location">
    <subcellularLocation>
        <location evidence="1 10">Cell outer membrane</location>
        <topology evidence="1 10">Multi-pass membrane protein</topology>
    </subcellularLocation>
</comment>
<dbReference type="NCBIfam" id="TIGR01785">
    <property type="entry name" value="TonB-hemin"/>
    <property type="match status" value="1"/>
</dbReference>
<dbReference type="PANTHER" id="PTHR30069">
    <property type="entry name" value="TONB-DEPENDENT OUTER MEMBRANE RECEPTOR"/>
    <property type="match status" value="1"/>
</dbReference>
<dbReference type="InterPro" id="IPR010917">
    <property type="entry name" value="TonB_rcpt_CS"/>
</dbReference>
<evidence type="ECO:0000313" key="17">
    <source>
        <dbReference type="EMBL" id="EKT62927.1"/>
    </source>
</evidence>
<dbReference type="GO" id="GO:0015344">
    <property type="term" value="F:siderophore uptake transmembrane transporter activity"/>
    <property type="evidence" value="ECO:0007669"/>
    <property type="project" value="TreeGrafter"/>
</dbReference>
<evidence type="ECO:0000256" key="13">
    <source>
        <dbReference type="SAM" id="MobiDB-lite"/>
    </source>
</evidence>
<protein>
    <submittedName>
        <fullName evidence="17">Outer membrane receptor for ferrienterochelin and colicins</fullName>
    </submittedName>
</protein>
<name>K8WZY1_9GAMM</name>
<dbReference type="eggNOG" id="COG4771">
    <property type="taxonomic scope" value="Bacteria"/>
</dbReference>
<comment type="similarity">
    <text evidence="2 10 12">Belongs to the TonB-dependent receptor family.</text>
</comment>
<keyword evidence="3 10" id="KW-0813">Transport</keyword>
<dbReference type="PATRIC" id="fig|1141662.3.peg.1138"/>
<evidence type="ECO:0000256" key="12">
    <source>
        <dbReference type="RuleBase" id="RU003357"/>
    </source>
</evidence>
<organism evidence="17 18">
    <name type="scientific">Providencia burhodogranariea DSM 19968</name>
    <dbReference type="NCBI Taxonomy" id="1141662"/>
    <lineage>
        <taxon>Bacteria</taxon>
        <taxon>Pseudomonadati</taxon>
        <taxon>Pseudomonadota</taxon>
        <taxon>Gammaproteobacteria</taxon>
        <taxon>Enterobacterales</taxon>
        <taxon>Morganellaceae</taxon>
        <taxon>Providencia</taxon>
    </lineage>
</organism>
<gene>
    <name evidence="17" type="ORF">OOA_05606</name>
</gene>
<dbReference type="OrthoDB" id="6046653at2"/>
<dbReference type="InterPro" id="IPR037066">
    <property type="entry name" value="Plug_dom_sf"/>
</dbReference>
<evidence type="ECO:0000256" key="9">
    <source>
        <dbReference type="ARBA" id="ARBA00023237"/>
    </source>
</evidence>
<dbReference type="InterPro" id="IPR000531">
    <property type="entry name" value="Beta-barrel_TonB"/>
</dbReference>
<reference evidence="17 18" key="1">
    <citation type="journal article" date="2012" name="BMC Genomics">
        <title>Comparative genomics of bacteria in the genus Providencia isolated from wild Drosophila melanogaster.</title>
        <authorList>
            <person name="Galac M.R."/>
            <person name="Lazzaro B.P."/>
        </authorList>
    </citation>
    <scope>NUCLEOTIDE SEQUENCE [LARGE SCALE GENOMIC DNA]</scope>
    <source>
        <strain evidence="17 18">DSM 19968</strain>
    </source>
</reference>
<keyword evidence="4 10" id="KW-1134">Transmembrane beta strand</keyword>
<dbReference type="PROSITE" id="PS01156">
    <property type="entry name" value="TONB_DEPENDENT_REC_2"/>
    <property type="match status" value="1"/>
</dbReference>
<evidence type="ECO:0000256" key="6">
    <source>
        <dbReference type="ARBA" id="ARBA00022729"/>
    </source>
</evidence>
<sequence length="718" mass="78020">MTNKNFRLTPLNACLLLCSFSVPSWAATINTTQTANNTQNNDAVQFNPLKVSTEGGGSESENNETQNSIYSTPAAVSYVSGKDIQEKRNGDINSVLRAIPGTFTRVSSSQPGIEVNIRGFEADGRVNTMIDGVPQTFRNSAGHASTGGELIYVDPNLLSGVSVERGSINGAAGMGALAGAVNFHTLDFDDVVLSGQNAGIRTLTKYGNNGSGFSGMLSGGAKTQLDSGAEADVVGGFSYSNYHNYRRGGKDGEMNVPNASNSPKSGLLKFHVKADDANDFKLGARWYNNGFLTSGYYWEMKNSTYTFNYAFTPDNDLVDFKFNSYYNVSKMSYDPTIGGSYTKRETEATTIGFDLANTSRFSFDNTYWFTWNYGGAYSHDHYAVNEYRGANPPGKMDKARAFTDLTVGLGMFDLTGAVNYDYWKLSGHRGPCEPGIGFCPPTGGDVDVSNRSQAVNPKVTLAANPVDWLQPYVSYGQTSRPPSAREALWALAPIGAGTGGGQYANLDLKPETSKGWELGTNVLKNDLFFSNDVLRLKVNYYNYDIKDFIYNASVAVPGEQYKKLLWVNSPGTTNSRGTEIQGTYDARVAYINLAYTHAKNDQPVGWGTGIGVGDISFLPDDTATIDIGVRLFDEDLTLGTAMDYVSGNTQASGFGKTERKESYRLYSVYGSYKINKHASTFFNIENLTNESYSPAMSGDAEEKSGRGRTFVVGLTTQF</sequence>
<evidence type="ECO:0000256" key="7">
    <source>
        <dbReference type="ARBA" id="ARBA00023077"/>
    </source>
</evidence>
<dbReference type="InterPro" id="IPR011276">
    <property type="entry name" value="TonB_haem/Hb_rcpt"/>
</dbReference>
<dbReference type="STRING" id="1141662.OOA_05606"/>
<dbReference type="PANTHER" id="PTHR30069:SF41">
    <property type="entry name" value="HEME_HEMOPEXIN UTILIZATION PROTEIN C"/>
    <property type="match status" value="1"/>
</dbReference>
<dbReference type="InterPro" id="IPR036942">
    <property type="entry name" value="Beta-barrel_TonB_sf"/>
</dbReference>
<evidence type="ECO:0000256" key="2">
    <source>
        <dbReference type="ARBA" id="ARBA00009810"/>
    </source>
</evidence>
<feature type="chain" id="PRO_5003922051" evidence="14">
    <location>
        <begin position="27"/>
        <end position="718"/>
    </location>
</feature>
<dbReference type="InterPro" id="IPR012910">
    <property type="entry name" value="Plug_dom"/>
</dbReference>
<feature type="domain" description="TonB-dependent receptor plug" evidence="16">
    <location>
        <begin position="70"/>
        <end position="180"/>
    </location>
</feature>
<keyword evidence="18" id="KW-1185">Reference proteome</keyword>
<dbReference type="HOGENOM" id="CLU_008287_19_1_6"/>
<keyword evidence="8 10" id="KW-0472">Membrane</keyword>
<dbReference type="EMBL" id="AKKL01000016">
    <property type="protein sequence ID" value="EKT62927.1"/>
    <property type="molecule type" value="Genomic_DNA"/>
</dbReference>
<evidence type="ECO:0000256" key="5">
    <source>
        <dbReference type="ARBA" id="ARBA00022692"/>
    </source>
</evidence>
<keyword evidence="17" id="KW-0675">Receptor</keyword>
<dbReference type="Gene3D" id="2.40.170.20">
    <property type="entry name" value="TonB-dependent receptor, beta-barrel domain"/>
    <property type="match status" value="1"/>
</dbReference>
<feature type="compositionally biased region" description="Low complexity" evidence="13">
    <location>
        <begin position="59"/>
        <end position="68"/>
    </location>
</feature>
<feature type="domain" description="TonB-dependent receptor-like beta-barrel" evidence="15">
    <location>
        <begin position="275"/>
        <end position="687"/>
    </location>
</feature>
<dbReference type="InterPro" id="IPR039426">
    <property type="entry name" value="TonB-dep_rcpt-like"/>
</dbReference>
<dbReference type="Pfam" id="PF07715">
    <property type="entry name" value="Plug"/>
    <property type="match status" value="1"/>
</dbReference>
<feature type="region of interest" description="Disordered" evidence="13">
    <location>
        <begin position="48"/>
        <end position="68"/>
    </location>
</feature>
<evidence type="ECO:0000259" key="15">
    <source>
        <dbReference type="Pfam" id="PF00593"/>
    </source>
</evidence>
<proteinExistence type="inferred from homology"/>
<dbReference type="Pfam" id="PF00593">
    <property type="entry name" value="TonB_dep_Rec_b-barrel"/>
    <property type="match status" value="1"/>
</dbReference>
<comment type="caution">
    <text evidence="17">The sequence shown here is derived from an EMBL/GenBank/DDBJ whole genome shotgun (WGS) entry which is preliminary data.</text>
</comment>
<keyword evidence="6 14" id="KW-0732">Signal</keyword>
<evidence type="ECO:0000256" key="3">
    <source>
        <dbReference type="ARBA" id="ARBA00022448"/>
    </source>
</evidence>
<keyword evidence="5 10" id="KW-0812">Transmembrane</keyword>
<dbReference type="RefSeq" id="WP_008911153.1">
    <property type="nucleotide sequence ID" value="NZ_KB233222.1"/>
</dbReference>
<dbReference type="GO" id="GO:0009279">
    <property type="term" value="C:cell outer membrane"/>
    <property type="evidence" value="ECO:0007669"/>
    <property type="project" value="UniProtKB-SubCell"/>
</dbReference>
<dbReference type="Gene3D" id="2.170.130.10">
    <property type="entry name" value="TonB-dependent receptor, plug domain"/>
    <property type="match status" value="1"/>
</dbReference>
<feature type="short sequence motif" description="TonB C-terminal box" evidence="11">
    <location>
        <begin position="701"/>
        <end position="718"/>
    </location>
</feature>
<accession>K8WZY1</accession>
<keyword evidence="7 12" id="KW-0798">TonB box</keyword>
<dbReference type="Proteomes" id="UP000009336">
    <property type="component" value="Unassembled WGS sequence"/>
</dbReference>
<dbReference type="GO" id="GO:0044718">
    <property type="term" value="P:siderophore transmembrane transport"/>
    <property type="evidence" value="ECO:0007669"/>
    <property type="project" value="TreeGrafter"/>
</dbReference>
<evidence type="ECO:0000256" key="10">
    <source>
        <dbReference type="PROSITE-ProRule" id="PRU01360"/>
    </source>
</evidence>
<evidence type="ECO:0000256" key="11">
    <source>
        <dbReference type="PROSITE-ProRule" id="PRU10144"/>
    </source>
</evidence>
<feature type="signal peptide" evidence="14">
    <location>
        <begin position="1"/>
        <end position="26"/>
    </location>
</feature>
<dbReference type="GO" id="GO:0015232">
    <property type="term" value="F:heme transmembrane transporter activity"/>
    <property type="evidence" value="ECO:0007669"/>
    <property type="project" value="InterPro"/>
</dbReference>